<name>A0A843VI15_COLES</name>
<dbReference type="Proteomes" id="UP000652761">
    <property type="component" value="Unassembled WGS sequence"/>
</dbReference>
<dbReference type="AlphaFoldDB" id="A0A843VI15"/>
<protein>
    <submittedName>
        <fullName evidence="2">Uncharacterized protein</fullName>
    </submittedName>
</protein>
<reference evidence="2" key="1">
    <citation type="submission" date="2017-07" db="EMBL/GenBank/DDBJ databases">
        <title>Taro Niue Genome Assembly and Annotation.</title>
        <authorList>
            <person name="Atibalentja N."/>
            <person name="Keating K."/>
            <person name="Fields C.J."/>
        </authorList>
    </citation>
    <scope>NUCLEOTIDE SEQUENCE</scope>
    <source>
        <strain evidence="2">Niue_2</strain>
        <tissue evidence="2">Leaf</tissue>
    </source>
</reference>
<evidence type="ECO:0000313" key="3">
    <source>
        <dbReference type="Proteomes" id="UP000652761"/>
    </source>
</evidence>
<feature type="compositionally biased region" description="Polar residues" evidence="1">
    <location>
        <begin position="1"/>
        <end position="11"/>
    </location>
</feature>
<keyword evidence="3" id="KW-1185">Reference proteome</keyword>
<evidence type="ECO:0000256" key="1">
    <source>
        <dbReference type="SAM" id="MobiDB-lite"/>
    </source>
</evidence>
<gene>
    <name evidence="2" type="ORF">Taro_023673</name>
</gene>
<sequence>MAGMSQDSRPQTRIPKVKNAAGGSLKKLSPKLWNPCAVSSHSSSLGTGVPFVLVFESLLDVNETPTSVGGERSSTRPL</sequence>
<feature type="region of interest" description="Disordered" evidence="1">
    <location>
        <begin position="1"/>
        <end position="22"/>
    </location>
</feature>
<evidence type="ECO:0000313" key="2">
    <source>
        <dbReference type="EMBL" id="MQL91069.1"/>
    </source>
</evidence>
<dbReference type="EMBL" id="NMUH01001300">
    <property type="protein sequence ID" value="MQL91069.1"/>
    <property type="molecule type" value="Genomic_DNA"/>
</dbReference>
<accession>A0A843VI15</accession>
<proteinExistence type="predicted"/>
<organism evidence="2 3">
    <name type="scientific">Colocasia esculenta</name>
    <name type="common">Wild taro</name>
    <name type="synonym">Arum esculentum</name>
    <dbReference type="NCBI Taxonomy" id="4460"/>
    <lineage>
        <taxon>Eukaryota</taxon>
        <taxon>Viridiplantae</taxon>
        <taxon>Streptophyta</taxon>
        <taxon>Embryophyta</taxon>
        <taxon>Tracheophyta</taxon>
        <taxon>Spermatophyta</taxon>
        <taxon>Magnoliopsida</taxon>
        <taxon>Liliopsida</taxon>
        <taxon>Araceae</taxon>
        <taxon>Aroideae</taxon>
        <taxon>Colocasieae</taxon>
        <taxon>Colocasia</taxon>
    </lineage>
</organism>
<comment type="caution">
    <text evidence="2">The sequence shown here is derived from an EMBL/GenBank/DDBJ whole genome shotgun (WGS) entry which is preliminary data.</text>
</comment>